<dbReference type="EMBL" id="LAZR01004007">
    <property type="protein sequence ID" value="KKN12649.1"/>
    <property type="molecule type" value="Genomic_DNA"/>
</dbReference>
<gene>
    <name evidence="1" type="ORF">LCGC14_1014250</name>
</gene>
<sequence length="118" mass="14578">MQNHNKIEDELIARRFKKPIKKVREELFELSQNQMKKRYLIIFLDKHYVFYNQETIDKFAELYNKGFNEKEILNNLTDFELTTRNEIKAIKESLLKLDRLSEREVTVKEYREKQRFED</sequence>
<name>A0A0F9N3P1_9ZZZZ</name>
<accession>A0A0F9N3P1</accession>
<organism evidence="1">
    <name type="scientific">marine sediment metagenome</name>
    <dbReference type="NCBI Taxonomy" id="412755"/>
    <lineage>
        <taxon>unclassified sequences</taxon>
        <taxon>metagenomes</taxon>
        <taxon>ecological metagenomes</taxon>
    </lineage>
</organism>
<comment type="caution">
    <text evidence="1">The sequence shown here is derived from an EMBL/GenBank/DDBJ whole genome shotgun (WGS) entry which is preliminary data.</text>
</comment>
<proteinExistence type="predicted"/>
<evidence type="ECO:0000313" key="1">
    <source>
        <dbReference type="EMBL" id="KKN12649.1"/>
    </source>
</evidence>
<dbReference type="AlphaFoldDB" id="A0A0F9N3P1"/>
<reference evidence="1" key="1">
    <citation type="journal article" date="2015" name="Nature">
        <title>Complex archaea that bridge the gap between prokaryotes and eukaryotes.</title>
        <authorList>
            <person name="Spang A."/>
            <person name="Saw J.H."/>
            <person name="Jorgensen S.L."/>
            <person name="Zaremba-Niedzwiedzka K."/>
            <person name="Martijn J."/>
            <person name="Lind A.E."/>
            <person name="van Eijk R."/>
            <person name="Schleper C."/>
            <person name="Guy L."/>
            <person name="Ettema T.J."/>
        </authorList>
    </citation>
    <scope>NUCLEOTIDE SEQUENCE</scope>
</reference>
<protein>
    <submittedName>
        <fullName evidence="1">Uncharacterized protein</fullName>
    </submittedName>
</protein>